<reference evidence="3" key="1">
    <citation type="submission" date="2019-02" db="EMBL/GenBank/DDBJ databases">
        <authorList>
            <person name="Gruber-Vodicka R. H."/>
            <person name="Seah K. B. B."/>
        </authorList>
    </citation>
    <scope>NUCLEOTIDE SEQUENCE</scope>
    <source>
        <strain evidence="3">BECK_BZ15</strain>
    </source>
</reference>
<accession>A0A450S646</accession>
<dbReference type="Gene3D" id="1.20.120.330">
    <property type="entry name" value="Nucleotidyltransferases domain 2"/>
    <property type="match status" value="1"/>
</dbReference>
<comment type="similarity">
    <text evidence="1">Belongs to the UPF0332 family.</text>
</comment>
<evidence type="ECO:0000313" key="3">
    <source>
        <dbReference type="EMBL" id="VFJ47374.1"/>
    </source>
</evidence>
<dbReference type="EMBL" id="CAADEW010000016">
    <property type="protein sequence ID" value="VFJ47374.1"/>
    <property type="molecule type" value="Genomic_DNA"/>
</dbReference>
<dbReference type="PANTHER" id="PTHR36565">
    <property type="entry name" value="UPF0332 PROTEIN TM_1000"/>
    <property type="match status" value="1"/>
</dbReference>
<proteinExistence type="inferred from homology"/>
<dbReference type="InterPro" id="IPR007842">
    <property type="entry name" value="HEPN_dom"/>
</dbReference>
<evidence type="ECO:0000259" key="2">
    <source>
        <dbReference type="Pfam" id="PF05168"/>
    </source>
</evidence>
<dbReference type="PANTHER" id="PTHR36565:SF1">
    <property type="entry name" value="UPF0332 PROTEIN TM_1000"/>
    <property type="match status" value="1"/>
</dbReference>
<protein>
    <submittedName>
        <fullName evidence="3">Uncharacterized protein, contains HEPN domain, UPF0332 family</fullName>
    </submittedName>
</protein>
<name>A0A450S646_9GAMM</name>
<organism evidence="3">
    <name type="scientific">Candidatus Kentrum sp. FW</name>
    <dbReference type="NCBI Taxonomy" id="2126338"/>
    <lineage>
        <taxon>Bacteria</taxon>
        <taxon>Pseudomonadati</taxon>
        <taxon>Pseudomonadota</taxon>
        <taxon>Gammaproteobacteria</taxon>
        <taxon>Candidatus Kentrum</taxon>
    </lineage>
</organism>
<dbReference type="Pfam" id="PF05168">
    <property type="entry name" value="HEPN"/>
    <property type="match status" value="1"/>
</dbReference>
<evidence type="ECO:0000256" key="1">
    <source>
        <dbReference type="ARBA" id="ARBA00038248"/>
    </source>
</evidence>
<feature type="domain" description="HEPN" evidence="2">
    <location>
        <begin position="9"/>
        <end position="125"/>
    </location>
</feature>
<gene>
    <name evidence="3" type="ORF">BECKFW1821A_GA0114235_101610</name>
</gene>
<dbReference type="AlphaFoldDB" id="A0A450S646"/>
<dbReference type="InterPro" id="IPR052226">
    <property type="entry name" value="UPF0332_toxin"/>
</dbReference>
<sequence length="141" mass="15184">MSAAAKGREMMEKATRAIRSAKLLLAAGDADGACNRAYYAMFDAARAALMVRDAPEQAQTVRTHGGLISAFGLHLVQSGQVSGELGRILNKAQESRLIADYSGDILEEDDALRVVEDAQRFVLAMQDLIEGRGERNESQSG</sequence>